<proteinExistence type="predicted"/>
<feature type="compositionally biased region" description="Basic and acidic residues" evidence="1">
    <location>
        <begin position="110"/>
        <end position="123"/>
    </location>
</feature>
<evidence type="ECO:0000313" key="2">
    <source>
        <dbReference type="EMBL" id="SOE01166.1"/>
    </source>
</evidence>
<dbReference type="AlphaFoldDB" id="A0A286H130"/>
<protein>
    <submittedName>
        <fullName evidence="2">Uncharacterized protein</fullName>
    </submittedName>
</protein>
<feature type="region of interest" description="Disordered" evidence="1">
    <location>
        <begin position="173"/>
        <end position="200"/>
    </location>
</feature>
<feature type="region of interest" description="Disordered" evidence="1">
    <location>
        <begin position="30"/>
        <end position="75"/>
    </location>
</feature>
<accession>A0A286H130</accession>
<dbReference type="EMBL" id="OCNJ01000016">
    <property type="protein sequence ID" value="SOE01166.1"/>
    <property type="molecule type" value="Genomic_DNA"/>
</dbReference>
<reference evidence="2 3" key="1">
    <citation type="submission" date="2017-09" db="EMBL/GenBank/DDBJ databases">
        <authorList>
            <person name="Ehlers B."/>
            <person name="Leendertz F.H."/>
        </authorList>
    </citation>
    <scope>NUCLEOTIDE SEQUENCE [LARGE SCALE GENOMIC DNA]</scope>
    <source>
        <strain evidence="2 3">USBA 140</strain>
    </source>
</reference>
<sequence length="227" mass="23946">MTPIAPANGLTLAAVKQLFGGAQQRPGLVGTAKAPGIDPMDTAAKQVKAGEPQPAPHTTAARMRDDGSASATDRAMRTGESLGVMTGLADAALAILDGRAGPSTTSLKNAVDKADPESIDRKEHRESVASLLLETMLGHLERALGKPAEIETTAEGYRRVAAFEVTREFKDGPAENDGVSMTFTGGGGRESRYSITDNRSGSTWTYRYEPRFDESQEPRGVLVDASA</sequence>
<dbReference type="Proteomes" id="UP000219621">
    <property type="component" value="Unassembled WGS sequence"/>
</dbReference>
<organism evidence="2 3">
    <name type="scientific">Caenispirillum bisanense</name>
    <dbReference type="NCBI Taxonomy" id="414052"/>
    <lineage>
        <taxon>Bacteria</taxon>
        <taxon>Pseudomonadati</taxon>
        <taxon>Pseudomonadota</taxon>
        <taxon>Alphaproteobacteria</taxon>
        <taxon>Rhodospirillales</taxon>
        <taxon>Novispirillaceae</taxon>
        <taxon>Caenispirillum</taxon>
    </lineage>
</organism>
<evidence type="ECO:0000256" key="1">
    <source>
        <dbReference type="SAM" id="MobiDB-lite"/>
    </source>
</evidence>
<keyword evidence="3" id="KW-1185">Reference proteome</keyword>
<name>A0A286H130_9PROT</name>
<feature type="region of interest" description="Disordered" evidence="1">
    <location>
        <begin position="102"/>
        <end position="123"/>
    </location>
</feature>
<gene>
    <name evidence="2" type="ORF">SAMN05421508_11653</name>
</gene>
<dbReference type="RefSeq" id="WP_097281535.1">
    <property type="nucleotide sequence ID" value="NZ_OCNJ01000016.1"/>
</dbReference>
<evidence type="ECO:0000313" key="3">
    <source>
        <dbReference type="Proteomes" id="UP000219621"/>
    </source>
</evidence>